<evidence type="ECO:0000259" key="12">
    <source>
        <dbReference type="Pfam" id="PF07885"/>
    </source>
</evidence>
<dbReference type="PRINTS" id="PR01333">
    <property type="entry name" value="2POREKCHANEL"/>
</dbReference>
<keyword evidence="2 8" id="KW-0813">Transport</keyword>
<feature type="region of interest" description="Disordered" evidence="10">
    <location>
        <begin position="806"/>
        <end position="836"/>
    </location>
</feature>
<dbReference type="GO" id="GO:0022841">
    <property type="term" value="F:potassium ion leak channel activity"/>
    <property type="evidence" value="ECO:0007669"/>
    <property type="project" value="TreeGrafter"/>
</dbReference>
<keyword evidence="6 11" id="KW-0472">Membrane</keyword>
<evidence type="ECO:0000256" key="1">
    <source>
        <dbReference type="ARBA" id="ARBA00004141"/>
    </source>
</evidence>
<dbReference type="PANTHER" id="PTHR11003">
    <property type="entry name" value="POTASSIUM CHANNEL, SUBFAMILY K"/>
    <property type="match status" value="1"/>
</dbReference>
<reference evidence="13" key="1">
    <citation type="submission" date="2023-07" db="EMBL/GenBank/DDBJ databases">
        <authorList>
            <consortium name="CYATHOMIX"/>
        </authorList>
    </citation>
    <scope>NUCLEOTIDE SEQUENCE</scope>
    <source>
        <strain evidence="13">N/A</strain>
    </source>
</reference>
<comment type="subcellular location">
    <subcellularLocation>
        <location evidence="1">Membrane</location>
        <topology evidence="1">Multi-pass membrane protein</topology>
    </subcellularLocation>
</comment>
<feature type="coiled-coil region" evidence="9">
    <location>
        <begin position="552"/>
        <end position="579"/>
    </location>
</feature>
<keyword evidence="4 11" id="KW-1133">Transmembrane helix</keyword>
<feature type="compositionally biased region" description="Low complexity" evidence="10">
    <location>
        <begin position="1647"/>
        <end position="1658"/>
    </location>
</feature>
<evidence type="ECO:0000256" key="8">
    <source>
        <dbReference type="RuleBase" id="RU003857"/>
    </source>
</evidence>
<proteinExistence type="inferred from homology"/>
<organism evidence="13 14">
    <name type="scientific">Cylicocyclus nassatus</name>
    <name type="common">Nematode worm</name>
    <dbReference type="NCBI Taxonomy" id="53992"/>
    <lineage>
        <taxon>Eukaryota</taxon>
        <taxon>Metazoa</taxon>
        <taxon>Ecdysozoa</taxon>
        <taxon>Nematoda</taxon>
        <taxon>Chromadorea</taxon>
        <taxon>Rhabditida</taxon>
        <taxon>Rhabditina</taxon>
        <taxon>Rhabditomorpha</taxon>
        <taxon>Strongyloidea</taxon>
        <taxon>Strongylidae</taxon>
        <taxon>Cylicocyclus</taxon>
    </lineage>
</organism>
<feature type="region of interest" description="Disordered" evidence="10">
    <location>
        <begin position="1647"/>
        <end position="1709"/>
    </location>
</feature>
<feature type="domain" description="Potassium channel" evidence="12">
    <location>
        <begin position="216"/>
        <end position="272"/>
    </location>
</feature>
<dbReference type="EMBL" id="CATQJL010000001">
    <property type="protein sequence ID" value="CAJ0592008.1"/>
    <property type="molecule type" value="Genomic_DNA"/>
</dbReference>
<dbReference type="SUPFAM" id="SSF81324">
    <property type="entry name" value="Voltage-gated potassium channels"/>
    <property type="match status" value="2"/>
</dbReference>
<keyword evidence="3 8" id="KW-0812">Transmembrane</keyword>
<gene>
    <name evidence="13" type="ORF">CYNAS_LOCUS3991</name>
</gene>
<protein>
    <recommendedName>
        <fullName evidence="12">Potassium channel domain-containing protein</fullName>
    </recommendedName>
</protein>
<dbReference type="GO" id="GO:0005886">
    <property type="term" value="C:plasma membrane"/>
    <property type="evidence" value="ECO:0007669"/>
    <property type="project" value="TreeGrafter"/>
</dbReference>
<feature type="compositionally biased region" description="Polar residues" evidence="10">
    <location>
        <begin position="806"/>
        <end position="815"/>
    </location>
</feature>
<feature type="transmembrane region" description="Helical" evidence="11">
    <location>
        <begin position="271"/>
        <end position="292"/>
    </location>
</feature>
<dbReference type="Proteomes" id="UP001176961">
    <property type="component" value="Unassembled WGS sequence"/>
</dbReference>
<feature type="compositionally biased region" description="Polar residues" evidence="10">
    <location>
        <begin position="752"/>
        <end position="761"/>
    </location>
</feature>
<comment type="similarity">
    <text evidence="8">Belongs to the two pore domain potassium channel (TC 1.A.1.8) family.</text>
</comment>
<dbReference type="Gene3D" id="1.10.287.70">
    <property type="match status" value="1"/>
</dbReference>
<feature type="transmembrane region" description="Helical" evidence="11">
    <location>
        <begin position="134"/>
        <end position="152"/>
    </location>
</feature>
<name>A0AA36DQT4_CYLNA</name>
<evidence type="ECO:0000256" key="7">
    <source>
        <dbReference type="ARBA" id="ARBA00023303"/>
    </source>
</evidence>
<evidence type="ECO:0000313" key="13">
    <source>
        <dbReference type="EMBL" id="CAJ0592008.1"/>
    </source>
</evidence>
<evidence type="ECO:0000256" key="3">
    <source>
        <dbReference type="ARBA" id="ARBA00022692"/>
    </source>
</evidence>
<dbReference type="InterPro" id="IPR013099">
    <property type="entry name" value="K_chnl_dom"/>
</dbReference>
<dbReference type="Pfam" id="PF07885">
    <property type="entry name" value="Ion_trans_2"/>
    <property type="match status" value="2"/>
</dbReference>
<evidence type="ECO:0000256" key="6">
    <source>
        <dbReference type="ARBA" id="ARBA00023136"/>
    </source>
</evidence>
<dbReference type="GO" id="GO:0015271">
    <property type="term" value="F:outward rectifier potassium channel activity"/>
    <property type="evidence" value="ECO:0007669"/>
    <property type="project" value="TreeGrafter"/>
</dbReference>
<evidence type="ECO:0000313" key="14">
    <source>
        <dbReference type="Proteomes" id="UP001176961"/>
    </source>
</evidence>
<keyword evidence="14" id="KW-1185">Reference proteome</keyword>
<comment type="caution">
    <text evidence="13">The sequence shown here is derived from an EMBL/GenBank/DDBJ whole genome shotgun (WGS) entry which is preliminary data.</text>
</comment>
<feature type="compositionally biased region" description="Polar residues" evidence="10">
    <location>
        <begin position="1700"/>
        <end position="1709"/>
    </location>
</feature>
<keyword evidence="7 8" id="KW-0407">Ion channel</keyword>
<dbReference type="PANTHER" id="PTHR11003:SF61">
    <property type="entry name" value="POTASSIUM CHANNEL DOMAIN-CONTAINING PROTEIN"/>
    <property type="match status" value="1"/>
</dbReference>
<accession>A0AA36DQT4</accession>
<feature type="domain" description="Potassium channel" evidence="12">
    <location>
        <begin position="385"/>
        <end position="455"/>
    </location>
</feature>
<evidence type="ECO:0000256" key="5">
    <source>
        <dbReference type="ARBA" id="ARBA00023065"/>
    </source>
</evidence>
<sequence>MLQVIAIEREAPQFFSRIDDWRRDYYMKKVRSQEDAVDSALEECESSPASLRICFSMAAQNVVIDIEGPHGNAHYEFDNDVHSSRLTLIQNFEEEEPKSTLRSSIEKSARPVYRKTCRCFHLLTKPFRFILSKFKLLFVIACYSIFGAWLFMTLEIPTDLAAKEEAYHARLIAREVMILKLRAIHQSNKEDREQRWKEAILTFENDLGLEEPSRETAWTFWMAFLYAGTIYTTIGYGNIACATTAGQIATIFYSMIGIPLMLLILNDLGAFLLVWVTRIACGCSDLLLFLGVRSGITKLKEDSNDRLRYTIISKKLVNVGIVSAASDSTLAPSTTCDHEEEEDEDSLQEPEADPPVLTAIFGELIHYSCREGFLKPGRKQSDSTVGWIMLAAAVFCIWEDWTYFTSIYFFFISSSTIGLGDVTPAHPEYMIGTFGVVIVGLSMVSVCIDVVREKLELMYMALLKKMLQDYMEAVKNGDPNAEKGMMAGFKGKARFLMPLISKERGAKVMTRFKEDCEAKGIDPPAVLTHLDPGTGMPAFASANKEDFDNYIERAAEKKADEERKEMQRLNQLIQKAEVNSDMSYKRTSSRESQKVKQTVETSCQTLEQGNSSNRIKTLTVSTATEQQIEIGDKCIICGTSKPEVTSTGIQPEVTSIYVVEEVDSDTDTQTMGTLSDQTESLLELEQYELFSSEAVGASLGKMKKNDVSGPVGRKTAEAKLKLPSDDRQRSGIRFLRSVHVQTGNSDIARNTTKTTEVSTQSHVEKHERRVQTKLSSIDSSQIKSIKELQRKARRIQAMLTSPVQSVRSSALSSKSDGTEIAYSDSRQNSPKPIHDNVGQEVNVTLSVINKPVDEHGNHISDVLSEHADALDNVEDDDVFALDSDIMELEAFVVEDGSQTELLPVSEYSNEISQTSPALLKDMMFWEALDEENSQEVPQIQWNVKEATRELAVQAVPLTAESSIQCHKETTECSTSMESALCDNRTQTETAKLFSTDVQVQTNNECRTSESTVVQTDDIRAEITSTSVQCDEKMPEYRSIAVQYGVSMFTVPNEDYIKLEAEHHVHFSVESGTSMDQINYATRGTQSDNISTTVSVQVQCKPSISSSQTQCLTDEGVPREKSMEIKENQIEVAHAILSIIDAVVEGESGNNSALQAAPFWSDFDPTPSFDELVAGWRRSSLVTSSDMWTQFTLNVNSQGAQTSNMDTVLEMTDKCDVSTEMEDTGIQGAAETYENFAKVTVACQTSHLTITDTATQYVLDSNSQEVQTTIDEVIAKVPPVPRQMPPATMSDNATQYVLDVIPKEVQTSDMGSARDVKDKYCEASTRMVDSKTQATLDSYENSKVAVALQTSPLVTSDTSTQCVVSSSSQEVQTLELERKIGDNCEASRKIADCGVQTVAEFYESPTQIAVALQTPPLVTSDTSTQYVVHSSSQEAQTSDVEPPREVSDKYCEAMTKMEDIEVQVTAELYESFAKAAACQTWGVSMSETATQYVVESYSQEVQTVDMKTVKLTDKCCEASTAVAENAVQATTQSREIAIGQTDSDSWIKIYVEELDRARRLRSVDLGVQTGVLARVQHLYTKEIEADVEASRALKESGSAEEAAASAVKRKLSEGVGSSTTPPIIISHPGVHSIHSLDRLRTVFESGSSSSSQFQSVPSSHFTTPPPHVHLPDRSKNAFHHVSDLKSLFEKPESDEHPQSPPTASRRNSMI</sequence>
<evidence type="ECO:0000256" key="11">
    <source>
        <dbReference type="SAM" id="Phobius"/>
    </source>
</evidence>
<feature type="compositionally biased region" description="Basic and acidic residues" evidence="10">
    <location>
        <begin position="1668"/>
        <end position="1696"/>
    </location>
</feature>
<evidence type="ECO:0000256" key="9">
    <source>
        <dbReference type="SAM" id="Coils"/>
    </source>
</evidence>
<evidence type="ECO:0000256" key="4">
    <source>
        <dbReference type="ARBA" id="ARBA00022989"/>
    </source>
</evidence>
<dbReference type="InterPro" id="IPR003280">
    <property type="entry name" value="2pore_dom_K_chnl"/>
</dbReference>
<dbReference type="GO" id="GO:0030322">
    <property type="term" value="P:stabilization of membrane potential"/>
    <property type="evidence" value="ECO:0007669"/>
    <property type="project" value="TreeGrafter"/>
</dbReference>
<keyword evidence="5 8" id="KW-0406">Ion transport</keyword>
<evidence type="ECO:0000256" key="10">
    <source>
        <dbReference type="SAM" id="MobiDB-lite"/>
    </source>
</evidence>
<feature type="transmembrane region" description="Helical" evidence="11">
    <location>
        <begin position="248"/>
        <end position="265"/>
    </location>
</feature>
<keyword evidence="9" id="KW-0175">Coiled coil</keyword>
<evidence type="ECO:0000256" key="2">
    <source>
        <dbReference type="ARBA" id="ARBA00022448"/>
    </source>
</evidence>
<feature type="transmembrane region" description="Helical" evidence="11">
    <location>
        <begin position="385"/>
        <end position="411"/>
    </location>
</feature>
<feature type="region of interest" description="Disordered" evidence="10">
    <location>
        <begin position="329"/>
        <end position="351"/>
    </location>
</feature>
<feature type="compositionally biased region" description="Acidic residues" evidence="10">
    <location>
        <begin position="338"/>
        <end position="351"/>
    </location>
</feature>
<feature type="transmembrane region" description="Helical" evidence="11">
    <location>
        <begin position="218"/>
        <end position="236"/>
    </location>
</feature>
<feature type="region of interest" description="Disordered" evidence="10">
    <location>
        <begin position="752"/>
        <end position="776"/>
    </location>
</feature>